<feature type="domain" description="RNA polymerase sigma-70 region 2" evidence="7">
    <location>
        <begin position="110"/>
        <end position="176"/>
    </location>
</feature>
<organism evidence="9 10">
    <name type="scientific">Roseisolibacter agri</name>
    <dbReference type="NCBI Taxonomy" id="2014610"/>
    <lineage>
        <taxon>Bacteria</taxon>
        <taxon>Pseudomonadati</taxon>
        <taxon>Gemmatimonadota</taxon>
        <taxon>Gemmatimonadia</taxon>
        <taxon>Gemmatimonadales</taxon>
        <taxon>Gemmatimonadaceae</taxon>
        <taxon>Roseisolibacter</taxon>
    </lineage>
</organism>
<comment type="similarity">
    <text evidence="1">Belongs to the sigma-70 factor family. ECF subfamily.</text>
</comment>
<evidence type="ECO:0000259" key="7">
    <source>
        <dbReference type="Pfam" id="PF04542"/>
    </source>
</evidence>
<dbReference type="Proteomes" id="UP001161325">
    <property type="component" value="Unassembled WGS sequence"/>
</dbReference>
<dbReference type="Pfam" id="PF04542">
    <property type="entry name" value="Sigma70_r2"/>
    <property type="match status" value="1"/>
</dbReference>
<evidence type="ECO:0000259" key="8">
    <source>
        <dbReference type="Pfam" id="PF08281"/>
    </source>
</evidence>
<gene>
    <name evidence="9" type="ORF">rosag_36370</name>
</gene>
<evidence type="ECO:0000313" key="10">
    <source>
        <dbReference type="Proteomes" id="UP001161325"/>
    </source>
</evidence>
<keyword evidence="4" id="KW-0238">DNA-binding</keyword>
<dbReference type="InterPro" id="IPR036388">
    <property type="entry name" value="WH-like_DNA-bd_sf"/>
</dbReference>
<evidence type="ECO:0000256" key="5">
    <source>
        <dbReference type="ARBA" id="ARBA00023163"/>
    </source>
</evidence>
<dbReference type="GO" id="GO:0006352">
    <property type="term" value="P:DNA-templated transcription initiation"/>
    <property type="evidence" value="ECO:0007669"/>
    <property type="project" value="InterPro"/>
</dbReference>
<evidence type="ECO:0000256" key="4">
    <source>
        <dbReference type="ARBA" id="ARBA00023125"/>
    </source>
</evidence>
<feature type="compositionally biased region" description="Low complexity" evidence="6">
    <location>
        <begin position="34"/>
        <end position="59"/>
    </location>
</feature>
<dbReference type="InterPro" id="IPR013325">
    <property type="entry name" value="RNA_pol_sigma_r2"/>
</dbReference>
<dbReference type="AlphaFoldDB" id="A0AA37Q5T9"/>
<dbReference type="InterPro" id="IPR039425">
    <property type="entry name" value="RNA_pol_sigma-70-like"/>
</dbReference>
<dbReference type="GO" id="GO:0003677">
    <property type="term" value="F:DNA binding"/>
    <property type="evidence" value="ECO:0007669"/>
    <property type="project" value="UniProtKB-KW"/>
</dbReference>
<proteinExistence type="inferred from homology"/>
<keyword evidence="5" id="KW-0804">Transcription</keyword>
<dbReference type="CDD" id="cd06171">
    <property type="entry name" value="Sigma70_r4"/>
    <property type="match status" value="1"/>
</dbReference>
<dbReference type="InterPro" id="IPR013249">
    <property type="entry name" value="RNA_pol_sigma70_r4_t2"/>
</dbReference>
<dbReference type="PANTHER" id="PTHR43133:SF8">
    <property type="entry name" value="RNA POLYMERASE SIGMA FACTOR HI_1459-RELATED"/>
    <property type="match status" value="1"/>
</dbReference>
<dbReference type="GO" id="GO:0016987">
    <property type="term" value="F:sigma factor activity"/>
    <property type="evidence" value="ECO:0007669"/>
    <property type="project" value="UniProtKB-KW"/>
</dbReference>
<keyword evidence="2" id="KW-0805">Transcription regulation</keyword>
<keyword evidence="3" id="KW-0731">Sigma factor</keyword>
<name>A0AA37Q5T9_9BACT</name>
<comment type="caution">
    <text evidence="9">The sequence shown here is derived from an EMBL/GenBank/DDBJ whole genome shotgun (WGS) entry which is preliminary data.</text>
</comment>
<sequence length="267" mass="28607">MRSSPPGPAGPTFLGAPALSGATPPTDRSTQSMSLSSAALPLPTGGLVSPPRAPRAAVRAPERVVAEPVRTPVAAPVAAPVFEPAADPVLAERALVLAAQAGDARAFAGLVRLHQRRAYAVARAIVLTHEDAEDATQEGFLHAYRALDRFRPEQAFGAWLHRIVANAALDIARRRKVRDADELPETVASPRPMRDPAESLELRSRLREALDRLSARQRAVIVLHDVEGFKHAEIGAMLGIPEGTARSDLHHARAALRRQLGELRGDL</sequence>
<reference evidence="9" key="1">
    <citation type="submission" date="2022-08" db="EMBL/GenBank/DDBJ databases">
        <title>Draft genome sequencing of Roseisolibacter agri AW1220.</title>
        <authorList>
            <person name="Tobiishi Y."/>
            <person name="Tonouchi A."/>
        </authorList>
    </citation>
    <scope>NUCLEOTIDE SEQUENCE</scope>
    <source>
        <strain evidence="9">AW1220</strain>
    </source>
</reference>
<dbReference type="InterPro" id="IPR014284">
    <property type="entry name" value="RNA_pol_sigma-70_dom"/>
</dbReference>
<dbReference type="Pfam" id="PF08281">
    <property type="entry name" value="Sigma70_r4_2"/>
    <property type="match status" value="1"/>
</dbReference>
<dbReference type="Gene3D" id="1.10.10.10">
    <property type="entry name" value="Winged helix-like DNA-binding domain superfamily/Winged helix DNA-binding domain"/>
    <property type="match status" value="1"/>
</dbReference>
<evidence type="ECO:0000256" key="3">
    <source>
        <dbReference type="ARBA" id="ARBA00023082"/>
    </source>
</evidence>
<accession>A0AA37Q5T9</accession>
<dbReference type="SUPFAM" id="SSF88946">
    <property type="entry name" value="Sigma2 domain of RNA polymerase sigma factors"/>
    <property type="match status" value="1"/>
</dbReference>
<evidence type="ECO:0000256" key="2">
    <source>
        <dbReference type="ARBA" id="ARBA00023015"/>
    </source>
</evidence>
<dbReference type="InterPro" id="IPR007627">
    <property type="entry name" value="RNA_pol_sigma70_r2"/>
</dbReference>
<feature type="domain" description="RNA polymerase sigma factor 70 region 4 type 2" evidence="8">
    <location>
        <begin position="205"/>
        <end position="256"/>
    </location>
</feature>
<dbReference type="SUPFAM" id="SSF88659">
    <property type="entry name" value="Sigma3 and sigma4 domains of RNA polymerase sigma factors"/>
    <property type="match status" value="1"/>
</dbReference>
<evidence type="ECO:0000256" key="1">
    <source>
        <dbReference type="ARBA" id="ARBA00010641"/>
    </source>
</evidence>
<evidence type="ECO:0000313" key="9">
    <source>
        <dbReference type="EMBL" id="GLC27124.1"/>
    </source>
</evidence>
<dbReference type="PANTHER" id="PTHR43133">
    <property type="entry name" value="RNA POLYMERASE ECF-TYPE SIGMA FACTO"/>
    <property type="match status" value="1"/>
</dbReference>
<protein>
    <submittedName>
        <fullName evidence="9">Uncharacterized protein</fullName>
    </submittedName>
</protein>
<dbReference type="EMBL" id="BRXS01000005">
    <property type="protein sequence ID" value="GLC27124.1"/>
    <property type="molecule type" value="Genomic_DNA"/>
</dbReference>
<keyword evidence="10" id="KW-1185">Reference proteome</keyword>
<evidence type="ECO:0000256" key="6">
    <source>
        <dbReference type="SAM" id="MobiDB-lite"/>
    </source>
</evidence>
<dbReference type="Gene3D" id="1.10.1740.10">
    <property type="match status" value="1"/>
</dbReference>
<dbReference type="NCBIfam" id="TIGR02937">
    <property type="entry name" value="sigma70-ECF"/>
    <property type="match status" value="1"/>
</dbReference>
<feature type="region of interest" description="Disordered" evidence="6">
    <location>
        <begin position="1"/>
        <end position="62"/>
    </location>
</feature>
<dbReference type="InterPro" id="IPR013324">
    <property type="entry name" value="RNA_pol_sigma_r3/r4-like"/>
</dbReference>